<organism evidence="2 3">
    <name type="scientific">Virgibacillus phasianinus</name>
    <dbReference type="NCBI Taxonomy" id="2017483"/>
    <lineage>
        <taxon>Bacteria</taxon>
        <taxon>Bacillati</taxon>
        <taxon>Bacillota</taxon>
        <taxon>Bacilli</taxon>
        <taxon>Bacillales</taxon>
        <taxon>Bacillaceae</taxon>
        <taxon>Virgibacillus</taxon>
    </lineage>
</organism>
<dbReference type="NCBIfam" id="NF041642">
    <property type="entry name" value="RAxF_45"/>
    <property type="match status" value="1"/>
</dbReference>
<dbReference type="EMBL" id="CP022315">
    <property type="protein sequence ID" value="ASK61436.1"/>
    <property type="molecule type" value="Genomic_DNA"/>
</dbReference>
<dbReference type="Proteomes" id="UP000198312">
    <property type="component" value="Chromosome"/>
</dbReference>
<keyword evidence="1" id="KW-1133">Transmembrane helix</keyword>
<feature type="transmembrane region" description="Helical" evidence="1">
    <location>
        <begin position="14"/>
        <end position="34"/>
    </location>
</feature>
<keyword evidence="3" id="KW-1185">Reference proteome</keyword>
<evidence type="ECO:0000313" key="2">
    <source>
        <dbReference type="EMBL" id="ASK61436.1"/>
    </source>
</evidence>
<protein>
    <submittedName>
        <fullName evidence="2">Uncharacterized protein</fullName>
    </submittedName>
</protein>
<dbReference type="AlphaFoldDB" id="A0A220U0F8"/>
<name>A0A220U0F8_9BACI</name>
<keyword evidence="1" id="KW-0472">Membrane</keyword>
<keyword evidence="1" id="KW-0812">Transmembrane</keyword>
<dbReference type="KEGG" id="vil:CFK37_04225"/>
<dbReference type="InterPro" id="IPR048146">
    <property type="entry name" value="RAxF_45-like"/>
</dbReference>
<evidence type="ECO:0000313" key="3">
    <source>
        <dbReference type="Proteomes" id="UP000198312"/>
    </source>
</evidence>
<gene>
    <name evidence="2" type="ORF">CFK37_04225</name>
</gene>
<evidence type="ECO:0000256" key="1">
    <source>
        <dbReference type="SAM" id="Phobius"/>
    </source>
</evidence>
<proteinExistence type="predicted"/>
<dbReference type="RefSeq" id="WP_089060713.1">
    <property type="nucleotide sequence ID" value="NZ_CP022315.1"/>
</dbReference>
<sequence>MFQTGKGISKFREYLWMCYALFADFVVNGIRLSFFKQLNQQYQ</sequence>
<reference evidence="2 3" key="1">
    <citation type="submission" date="2017-07" db="EMBL/GenBank/DDBJ databases">
        <title>Virgibacillus sp. LM2416.</title>
        <authorList>
            <person name="Tak E.J."/>
            <person name="Bae J.-W."/>
        </authorList>
    </citation>
    <scope>NUCLEOTIDE SEQUENCE [LARGE SCALE GENOMIC DNA]</scope>
    <source>
        <strain evidence="2 3">LM2416</strain>
    </source>
</reference>
<accession>A0A220U0F8</accession>